<evidence type="ECO:0000256" key="2">
    <source>
        <dbReference type="ARBA" id="ARBA00004651"/>
    </source>
</evidence>
<evidence type="ECO:0000256" key="1">
    <source>
        <dbReference type="ARBA" id="ARBA00004610"/>
    </source>
</evidence>
<evidence type="ECO:0000256" key="7">
    <source>
        <dbReference type="ARBA" id="ARBA00022949"/>
    </source>
</evidence>
<sequence>MDTLLGIVSNIYTRRFEEDFLDRVNYQFTAYLFAFGSIIITSKLYMGRPIVCWTPAEFRGGWVEYTMDYCLIENTYYVPLNDPNLPNIPHREKQELPYYQWVQFVLVLLAFCFYLPHIYWRSVNWWSGIQLRAIVRASCELPKEDVAQRERAIEKIAGHIYRATHRNYKNAGSVFQNFMREGWMSMNYLAMKLMFVVNIVLQILVLHLFLGFDWGDLLHLKLGFNTDWKATGLFPRSTMCDFEVRNKGNLQRYSVQCVLSLNMFNEKIFLVLFYWLILLFFVTLVNFCLWMKNLHSRTDQLAFVRRMLESAGVQRQRQVYIKDESEKQPLSCSGDIDNSINTMKKFEKFEESVDRDLIVILRLISSNAGANVCSDVTKSLFDRF</sequence>
<keyword evidence="10 12" id="KW-0472">Membrane</keyword>
<keyword evidence="14" id="KW-1185">Reference proteome</keyword>
<keyword evidence="6" id="KW-0303">Gap junction</keyword>
<protein>
    <recommendedName>
        <fullName evidence="12">Innexin</fullName>
    </recommendedName>
</protein>
<evidence type="ECO:0000256" key="6">
    <source>
        <dbReference type="ARBA" id="ARBA00022868"/>
    </source>
</evidence>
<comment type="caution">
    <text evidence="13">The sequence shown here is derived from an EMBL/GenBank/DDBJ whole genome shotgun (WGS) entry which is preliminary data.</text>
</comment>
<dbReference type="PRINTS" id="PR01262">
    <property type="entry name" value="INNEXIN"/>
</dbReference>
<evidence type="ECO:0000256" key="12">
    <source>
        <dbReference type="RuleBase" id="RU010713"/>
    </source>
</evidence>
<dbReference type="GO" id="GO:0005243">
    <property type="term" value="F:gap junction channel activity"/>
    <property type="evidence" value="ECO:0007669"/>
    <property type="project" value="TreeGrafter"/>
</dbReference>
<evidence type="ECO:0000256" key="4">
    <source>
        <dbReference type="ARBA" id="ARBA00022475"/>
    </source>
</evidence>
<feature type="transmembrane region" description="Helical" evidence="12">
    <location>
        <begin position="189"/>
        <end position="210"/>
    </location>
</feature>
<name>A0A016SMJ6_9BILA</name>
<dbReference type="EMBL" id="JARK01001541">
    <property type="protein sequence ID" value="EYB91524.1"/>
    <property type="molecule type" value="Genomic_DNA"/>
</dbReference>
<evidence type="ECO:0000313" key="14">
    <source>
        <dbReference type="Proteomes" id="UP000024635"/>
    </source>
</evidence>
<dbReference type="GO" id="GO:0034220">
    <property type="term" value="P:monoatomic ion transmembrane transport"/>
    <property type="evidence" value="ECO:0007669"/>
    <property type="project" value="UniProtKB-KW"/>
</dbReference>
<feature type="transmembrane region" description="Helical" evidence="12">
    <location>
        <begin position="24"/>
        <end position="45"/>
    </location>
</feature>
<dbReference type="GO" id="GO:0005886">
    <property type="term" value="C:plasma membrane"/>
    <property type="evidence" value="ECO:0007669"/>
    <property type="project" value="UniProtKB-SubCell"/>
</dbReference>
<accession>A0A0D6LFT4</accession>
<gene>
    <name evidence="13" type="primary">Acey_s0205.g1945</name>
    <name evidence="13" type="synonym">Acey-inx-15</name>
    <name evidence="12" type="synonym">inx</name>
    <name evidence="13" type="ORF">Y032_0205g1945</name>
</gene>
<evidence type="ECO:0000256" key="5">
    <source>
        <dbReference type="ARBA" id="ARBA00022692"/>
    </source>
</evidence>
<dbReference type="Proteomes" id="UP000024635">
    <property type="component" value="Unassembled WGS sequence"/>
</dbReference>
<evidence type="ECO:0000256" key="8">
    <source>
        <dbReference type="ARBA" id="ARBA00022989"/>
    </source>
</evidence>
<organism evidence="13 14">
    <name type="scientific">Ancylostoma ceylanicum</name>
    <dbReference type="NCBI Taxonomy" id="53326"/>
    <lineage>
        <taxon>Eukaryota</taxon>
        <taxon>Metazoa</taxon>
        <taxon>Ecdysozoa</taxon>
        <taxon>Nematoda</taxon>
        <taxon>Chromadorea</taxon>
        <taxon>Rhabditida</taxon>
        <taxon>Rhabditina</taxon>
        <taxon>Rhabditomorpha</taxon>
        <taxon>Strongyloidea</taxon>
        <taxon>Ancylostomatidae</taxon>
        <taxon>Ancylostomatinae</taxon>
        <taxon>Ancylostoma</taxon>
    </lineage>
</organism>
<keyword evidence="7" id="KW-0965">Cell junction</keyword>
<keyword evidence="5 12" id="KW-0812">Transmembrane</keyword>
<dbReference type="GO" id="GO:0005921">
    <property type="term" value="C:gap junction"/>
    <property type="evidence" value="ECO:0007669"/>
    <property type="project" value="UniProtKB-SubCell"/>
</dbReference>
<dbReference type="PANTHER" id="PTHR11893">
    <property type="entry name" value="INNEXIN"/>
    <property type="match status" value="1"/>
</dbReference>
<dbReference type="PANTHER" id="PTHR11893:SF32">
    <property type="entry name" value="INNEXIN"/>
    <property type="match status" value="1"/>
</dbReference>
<evidence type="ECO:0000256" key="9">
    <source>
        <dbReference type="ARBA" id="ARBA00023065"/>
    </source>
</evidence>
<dbReference type="OrthoDB" id="5867527at2759"/>
<evidence type="ECO:0000256" key="3">
    <source>
        <dbReference type="ARBA" id="ARBA00022448"/>
    </source>
</evidence>
<evidence type="ECO:0000256" key="10">
    <source>
        <dbReference type="ARBA" id="ARBA00023136"/>
    </source>
</evidence>
<reference evidence="14" key="1">
    <citation type="journal article" date="2015" name="Nat. Genet.">
        <title>The genome and transcriptome of the zoonotic hookworm Ancylostoma ceylanicum identify infection-specific gene families.</title>
        <authorList>
            <person name="Schwarz E.M."/>
            <person name="Hu Y."/>
            <person name="Antoshechkin I."/>
            <person name="Miller M.M."/>
            <person name="Sternberg P.W."/>
            <person name="Aroian R.V."/>
        </authorList>
    </citation>
    <scope>NUCLEOTIDE SEQUENCE</scope>
    <source>
        <strain evidence="14">HY135</strain>
    </source>
</reference>
<feature type="transmembrane region" description="Helical" evidence="12">
    <location>
        <begin position="268"/>
        <end position="290"/>
    </location>
</feature>
<keyword evidence="11 12" id="KW-0407">Ion channel</keyword>
<keyword evidence="9 12" id="KW-0406">Ion transport</keyword>
<evidence type="ECO:0000256" key="11">
    <source>
        <dbReference type="ARBA" id="ARBA00023303"/>
    </source>
</evidence>
<feature type="transmembrane region" description="Helical" evidence="12">
    <location>
        <begin position="98"/>
        <end position="120"/>
    </location>
</feature>
<comment type="subcellular location">
    <subcellularLocation>
        <location evidence="1">Cell junction</location>
        <location evidence="1">Gap junction</location>
    </subcellularLocation>
    <subcellularLocation>
        <location evidence="2 12">Cell membrane</location>
        <topology evidence="2 12">Multi-pass membrane protein</topology>
    </subcellularLocation>
</comment>
<proteinExistence type="inferred from homology"/>
<keyword evidence="8 12" id="KW-1133">Transmembrane helix</keyword>
<evidence type="ECO:0000313" key="13">
    <source>
        <dbReference type="EMBL" id="EYB91524.1"/>
    </source>
</evidence>
<keyword evidence="4" id="KW-1003">Cell membrane</keyword>
<dbReference type="AlphaFoldDB" id="A0A016SMJ6"/>
<keyword evidence="3 12" id="KW-0813">Transport</keyword>
<comment type="function">
    <text evidence="12">Structural component of the gap junctions.</text>
</comment>
<dbReference type="Pfam" id="PF00876">
    <property type="entry name" value="Innexin"/>
    <property type="match status" value="1"/>
</dbReference>
<dbReference type="PROSITE" id="PS51013">
    <property type="entry name" value="PANNEXIN"/>
    <property type="match status" value="1"/>
</dbReference>
<accession>A0A016SMJ6</accession>
<dbReference type="InterPro" id="IPR000990">
    <property type="entry name" value="Innexin"/>
</dbReference>
<dbReference type="STRING" id="53326.A0A016SMJ6"/>
<comment type="similarity">
    <text evidence="12">Belongs to the pannexin family.</text>
</comment>